<dbReference type="SUPFAM" id="SSF52402">
    <property type="entry name" value="Adenine nucleotide alpha hydrolases-like"/>
    <property type="match status" value="1"/>
</dbReference>
<dbReference type="EMBL" id="WNTK01056820">
    <property type="protein sequence ID" value="KAG9460572.1"/>
    <property type="molecule type" value="Genomic_DNA"/>
</dbReference>
<accession>A0A8J6E5F2</accession>
<comment type="caution">
    <text evidence="7">The sequence shown here is derived from an EMBL/GenBank/DDBJ whole genome shotgun (WGS) entry which is preliminary data.</text>
</comment>
<reference evidence="7" key="1">
    <citation type="thesis" date="2020" institute="ProQuest LLC" country="789 East Eisenhower Parkway, Ann Arbor, MI, USA">
        <title>Comparative Genomics and Chromosome Evolution.</title>
        <authorList>
            <person name="Mudd A.B."/>
        </authorList>
    </citation>
    <scope>NUCLEOTIDE SEQUENCE</scope>
    <source>
        <strain evidence="7">HN-11 Male</strain>
        <tissue evidence="7">Kidney and liver</tissue>
    </source>
</reference>
<name>A0A8J6E5F2_ELECQ</name>
<gene>
    <name evidence="7" type="ORF">GDO78_020918</name>
</gene>
<dbReference type="InterPro" id="IPR014729">
    <property type="entry name" value="Rossmann-like_a/b/a_fold"/>
</dbReference>
<comment type="subunit">
    <text evidence="5">Heterodimer composed of ETFA and ETFB. Identified in a complex that contains ETFA, ETFB and ETFRF1. Interaction with ETFRF1 promotes dissociation of the bound FAD and loss of electron transfer activity. Interacts with TASOR.</text>
</comment>
<evidence type="ECO:0000256" key="1">
    <source>
        <dbReference type="ARBA" id="ARBA00004305"/>
    </source>
</evidence>
<comment type="similarity">
    <text evidence="2">Belongs to the ETF alpha-subunit/FixB family.</text>
</comment>
<organism evidence="7 8">
    <name type="scientific">Eleutherodactylus coqui</name>
    <name type="common">Puerto Rican coqui</name>
    <dbReference type="NCBI Taxonomy" id="57060"/>
    <lineage>
        <taxon>Eukaryota</taxon>
        <taxon>Metazoa</taxon>
        <taxon>Chordata</taxon>
        <taxon>Craniata</taxon>
        <taxon>Vertebrata</taxon>
        <taxon>Euteleostomi</taxon>
        <taxon>Amphibia</taxon>
        <taxon>Batrachia</taxon>
        <taxon>Anura</taxon>
        <taxon>Neobatrachia</taxon>
        <taxon>Hyloidea</taxon>
        <taxon>Eleutherodactylidae</taxon>
        <taxon>Eleutherodactylinae</taxon>
        <taxon>Eleutherodactylus</taxon>
        <taxon>Eleutherodactylus</taxon>
    </lineage>
</organism>
<evidence type="ECO:0000313" key="7">
    <source>
        <dbReference type="EMBL" id="KAG9460572.1"/>
    </source>
</evidence>
<dbReference type="AlphaFoldDB" id="A0A8J6E5F2"/>
<feature type="domain" description="Electron transfer flavoprotein alpha/beta-subunit N-terminal" evidence="6">
    <location>
        <begin position="21"/>
        <end position="62"/>
    </location>
</feature>
<dbReference type="GO" id="GO:0033539">
    <property type="term" value="P:fatty acid beta-oxidation using acyl-CoA dehydrogenase"/>
    <property type="evidence" value="ECO:0007669"/>
    <property type="project" value="TreeGrafter"/>
</dbReference>
<dbReference type="InterPro" id="IPR014730">
    <property type="entry name" value="ETF_a/b_N"/>
</dbReference>
<evidence type="ECO:0000256" key="2">
    <source>
        <dbReference type="ARBA" id="ARBA00005817"/>
    </source>
</evidence>
<keyword evidence="8" id="KW-1185">Reference proteome</keyword>
<evidence type="ECO:0000256" key="5">
    <source>
        <dbReference type="ARBA" id="ARBA00046532"/>
    </source>
</evidence>
<dbReference type="GO" id="GO:0050660">
    <property type="term" value="F:flavin adenine dinucleotide binding"/>
    <property type="evidence" value="ECO:0007669"/>
    <property type="project" value="InterPro"/>
</dbReference>
<comment type="function">
    <text evidence="4">Heterodimeric electron transfer flavoprotein that accepts electrons from several mitochondrial dehydrogenases, including acyl-CoA dehydrogenases, glutaryl-CoA and sarcosine dehydrogenase. It transfers the electrons to the main mitochondrial respiratory chain via ETF-ubiquinone oxidoreductase (ETF dehydrogenase). Required for normal mitochondrial fatty acid oxidation and normal amino acid metabolism.</text>
</comment>
<proteinExistence type="inferred from homology"/>
<dbReference type="Pfam" id="PF01012">
    <property type="entry name" value="ETF"/>
    <property type="match status" value="1"/>
</dbReference>
<dbReference type="Proteomes" id="UP000770717">
    <property type="component" value="Unassembled WGS sequence"/>
</dbReference>
<evidence type="ECO:0000256" key="3">
    <source>
        <dbReference type="ARBA" id="ARBA00014390"/>
    </source>
</evidence>
<dbReference type="GO" id="GO:0005759">
    <property type="term" value="C:mitochondrial matrix"/>
    <property type="evidence" value="ECO:0007669"/>
    <property type="project" value="UniProtKB-SubCell"/>
</dbReference>
<sequence length="66" mass="6833">MYRALSTGTQRGSSLRRLLSTLVIAEHDTQQVTPITLSAITAAKRLGGDVSCLVAGTDCSKVGAKG</sequence>
<dbReference type="Gene3D" id="3.40.50.620">
    <property type="entry name" value="HUPs"/>
    <property type="match status" value="1"/>
</dbReference>
<dbReference type="OrthoDB" id="1715808at2759"/>
<evidence type="ECO:0000313" key="8">
    <source>
        <dbReference type="Proteomes" id="UP000770717"/>
    </source>
</evidence>
<dbReference type="InterPro" id="IPR001308">
    <property type="entry name" value="ETF_a/FixB"/>
</dbReference>
<evidence type="ECO:0000259" key="6">
    <source>
        <dbReference type="Pfam" id="PF01012"/>
    </source>
</evidence>
<comment type="subcellular location">
    <subcellularLocation>
        <location evidence="1">Mitochondrion matrix</location>
    </subcellularLocation>
</comment>
<dbReference type="PANTHER" id="PTHR43153">
    <property type="entry name" value="ELECTRON TRANSFER FLAVOPROTEIN ALPHA"/>
    <property type="match status" value="1"/>
</dbReference>
<dbReference type="PANTHER" id="PTHR43153:SF1">
    <property type="entry name" value="ELECTRON TRANSFER FLAVOPROTEIN SUBUNIT ALPHA, MITOCHONDRIAL"/>
    <property type="match status" value="1"/>
</dbReference>
<dbReference type="GO" id="GO:0009055">
    <property type="term" value="F:electron transfer activity"/>
    <property type="evidence" value="ECO:0007669"/>
    <property type="project" value="InterPro"/>
</dbReference>
<evidence type="ECO:0000256" key="4">
    <source>
        <dbReference type="ARBA" id="ARBA00046201"/>
    </source>
</evidence>
<protein>
    <recommendedName>
        <fullName evidence="3">Electron transfer flavoprotein subunit alpha, mitochondrial</fullName>
    </recommendedName>
</protein>